<protein>
    <submittedName>
        <fullName evidence="1">Uncharacterized protein</fullName>
    </submittedName>
</protein>
<dbReference type="AlphaFoldDB" id="E8QEY1"/>
<dbReference type="EMBL" id="CP002331">
    <property type="protein sequence ID" value="ADU80827.1"/>
    <property type="molecule type" value="Genomic_DNA"/>
</dbReference>
<accession>E8QEY1</accession>
<dbReference type="HOGENOM" id="CLU_3136414_0_0_7"/>
<name>E8QEY1_HELP7</name>
<gene>
    <name evidence="1" type="ordered locus">HPIN_08255</name>
</gene>
<reference evidence="2" key="1">
    <citation type="submission" date="2010-11" db="EMBL/GenBank/DDBJ databases">
        <title>Genome sequence of Helicobacter pylori strain India7.</title>
        <authorList>
            <person name="Kersulyte D."/>
            <person name="Mukhopadhyay A."/>
            <person name="Choudhury A."/>
            <person name="Nair G.B."/>
            <person name="Berg D.E."/>
        </authorList>
    </citation>
    <scope>NUCLEOTIDE SEQUENCE [LARGE SCALE GENOMIC DNA]</scope>
    <source>
        <strain evidence="2">India7</strain>
    </source>
</reference>
<dbReference type="Proteomes" id="UP000009059">
    <property type="component" value="Chromosome"/>
</dbReference>
<sequence>MVSCKSNTKLFKEAVGIKEYLKAKGIYIVFDSDNQTKEIKIQEIKTLNF</sequence>
<dbReference type="KEGG" id="hpn:HPIN_08255"/>
<evidence type="ECO:0000313" key="1">
    <source>
        <dbReference type="EMBL" id="ADU80827.1"/>
    </source>
</evidence>
<evidence type="ECO:0000313" key="2">
    <source>
        <dbReference type="Proteomes" id="UP000009059"/>
    </source>
</evidence>
<proteinExistence type="predicted"/>
<dbReference type="PATRIC" id="fig|907238.3.peg.1639"/>
<organism evidence="1 2">
    <name type="scientific">Helicobacter pylori (strain India7)</name>
    <dbReference type="NCBI Taxonomy" id="907238"/>
    <lineage>
        <taxon>Bacteria</taxon>
        <taxon>Pseudomonadati</taxon>
        <taxon>Campylobacterota</taxon>
        <taxon>Epsilonproteobacteria</taxon>
        <taxon>Campylobacterales</taxon>
        <taxon>Helicobacteraceae</taxon>
        <taxon>Helicobacter</taxon>
    </lineage>
</organism>